<feature type="region of interest" description="Disordered" evidence="1">
    <location>
        <begin position="177"/>
        <end position="208"/>
    </location>
</feature>
<dbReference type="GeneID" id="19316570"/>
<organism evidence="2 3">
    <name type="scientific">Pseudozyma flocculosa PF-1</name>
    <dbReference type="NCBI Taxonomy" id="1277687"/>
    <lineage>
        <taxon>Eukaryota</taxon>
        <taxon>Fungi</taxon>
        <taxon>Dikarya</taxon>
        <taxon>Basidiomycota</taxon>
        <taxon>Ustilaginomycotina</taxon>
        <taxon>Ustilaginomycetes</taxon>
        <taxon>Ustilaginales</taxon>
        <taxon>Ustilaginaceae</taxon>
        <taxon>Pseudozyma</taxon>
    </lineage>
</organism>
<dbReference type="eggNOG" id="ENOG502S5KA">
    <property type="taxonomic scope" value="Eukaryota"/>
</dbReference>
<dbReference type="EMBL" id="KE361629">
    <property type="protein sequence ID" value="EPQ29777.1"/>
    <property type="molecule type" value="Genomic_DNA"/>
</dbReference>
<evidence type="ECO:0000313" key="2">
    <source>
        <dbReference type="EMBL" id="EPQ29777.1"/>
    </source>
</evidence>
<dbReference type="RefSeq" id="XP_007878158.1">
    <property type="nucleotide sequence ID" value="XM_007879967.1"/>
</dbReference>
<accession>A0A061HA43</accession>
<proteinExistence type="predicted"/>
<feature type="region of interest" description="Disordered" evidence="1">
    <location>
        <begin position="1"/>
        <end position="89"/>
    </location>
</feature>
<sequence>MVTTRSQSRLPAHATTATAAAKGDTRTRRNQAKTTASSSTPQPSKADTDNANANDDDDDDPKPPRKRTKPSTTSTTPTTKTRQSNKFPYHLPLSQLDLRAHPHLYRPGVGEQGVLQVRPYKDEILPHWTFKTPQRAQCSAEKIRGMFEVYLDQGDFVGCDMARKFIQMGYTRSRRYANHRGGRKYRDPADHSRGQLDRLAPPDQDPDKVESARIFRRYLDDILADERYTRLRQSFLDTHARVPVPHEDSDEIVRLRQDRDRIPFRHF</sequence>
<feature type="compositionally biased region" description="Polar residues" evidence="1">
    <location>
        <begin position="32"/>
        <end position="43"/>
    </location>
</feature>
<dbReference type="Pfam" id="PF14328">
    <property type="entry name" value="DUF4385"/>
    <property type="match status" value="1"/>
</dbReference>
<evidence type="ECO:0000256" key="1">
    <source>
        <dbReference type="SAM" id="MobiDB-lite"/>
    </source>
</evidence>
<name>A0A061HA43_9BASI</name>
<dbReference type="Proteomes" id="UP000053664">
    <property type="component" value="Unassembled WGS sequence"/>
</dbReference>
<feature type="compositionally biased region" description="Basic and acidic residues" evidence="1">
    <location>
        <begin position="184"/>
        <end position="196"/>
    </location>
</feature>
<dbReference type="InterPro" id="IPR025494">
    <property type="entry name" value="DUF4385"/>
</dbReference>
<dbReference type="KEGG" id="pfp:PFL1_02450"/>
<gene>
    <name evidence="2" type="ORF">PFL1_02450</name>
</gene>
<protein>
    <recommendedName>
        <fullName evidence="4">DUF4385 domain-containing protein</fullName>
    </recommendedName>
</protein>
<evidence type="ECO:0008006" key="4">
    <source>
        <dbReference type="Google" id="ProtNLM"/>
    </source>
</evidence>
<dbReference type="AlphaFoldDB" id="A0A061HA43"/>
<feature type="compositionally biased region" description="Low complexity" evidence="1">
    <location>
        <begin position="70"/>
        <end position="82"/>
    </location>
</feature>
<reference evidence="2 3" key="1">
    <citation type="journal article" date="2013" name="Plant Cell">
        <title>The transition from a phytopathogenic smut ancestor to an anamorphic biocontrol agent deciphered by comparative whole-genome analysis.</title>
        <authorList>
            <person name="Lefebvre F."/>
            <person name="Joly D.L."/>
            <person name="Labbe C."/>
            <person name="Teichmann B."/>
            <person name="Linning R."/>
            <person name="Belzile F."/>
            <person name="Bakkeren G."/>
            <person name="Belanger R.R."/>
        </authorList>
    </citation>
    <scope>NUCLEOTIDE SEQUENCE [LARGE SCALE GENOMIC DNA]</scope>
    <source>
        <strain evidence="2 3">PF-1</strain>
    </source>
</reference>
<dbReference type="HOGENOM" id="CLU_1042538_0_0_1"/>
<feature type="compositionally biased region" description="Low complexity" evidence="1">
    <location>
        <begin position="12"/>
        <end position="21"/>
    </location>
</feature>
<dbReference type="OrthoDB" id="2589819at2759"/>
<evidence type="ECO:0000313" key="3">
    <source>
        <dbReference type="Proteomes" id="UP000053664"/>
    </source>
</evidence>